<organism evidence="11 12">
    <name type="scientific">Caedimonas varicaedens</name>
    <dbReference type="NCBI Taxonomy" id="1629334"/>
    <lineage>
        <taxon>Bacteria</taxon>
        <taxon>Pseudomonadati</taxon>
        <taxon>Pseudomonadota</taxon>
        <taxon>Alphaproteobacteria</taxon>
        <taxon>Holosporales</taxon>
        <taxon>Caedimonadaceae</taxon>
        <taxon>Caedimonas</taxon>
    </lineage>
</organism>
<dbReference type="InterPro" id="IPR047867">
    <property type="entry name" value="Ribosomal_uL22_bac/org-type"/>
</dbReference>
<accession>A0A0K8MBS0</accession>
<evidence type="ECO:0000256" key="8">
    <source>
        <dbReference type="RuleBase" id="RU004005"/>
    </source>
</evidence>
<evidence type="ECO:0000313" key="11">
    <source>
        <dbReference type="EMBL" id="GAO97965.1"/>
    </source>
</evidence>
<comment type="function">
    <text evidence="7">The globular domain of the protein is located near the polypeptide exit tunnel on the outside of the subunit, while an extended beta-hairpin is found that lines the wall of the exit tunnel in the center of the 70S ribosome.</text>
</comment>
<dbReference type="EMBL" id="BBVC01000021">
    <property type="protein sequence ID" value="GAO97965.1"/>
    <property type="molecule type" value="Genomic_DNA"/>
</dbReference>
<dbReference type="HAMAP" id="MF_01331_B">
    <property type="entry name" value="Ribosomal_uL22_B"/>
    <property type="match status" value="1"/>
</dbReference>
<dbReference type="InterPro" id="IPR036394">
    <property type="entry name" value="Ribosomal_uL22_sf"/>
</dbReference>
<name>A0A0K8MBS0_9PROT</name>
<protein>
    <recommendedName>
        <fullName evidence="6 7">Large ribosomal subunit protein uL22</fullName>
    </recommendedName>
</protein>
<dbReference type="PANTHER" id="PTHR13501:SF8">
    <property type="entry name" value="LARGE RIBOSOMAL SUBUNIT PROTEIN UL22M"/>
    <property type="match status" value="1"/>
</dbReference>
<comment type="similarity">
    <text evidence="1 7 8">Belongs to the universal ribosomal protein uL22 family.</text>
</comment>
<dbReference type="CDD" id="cd00336">
    <property type="entry name" value="Ribosomal_L22"/>
    <property type="match status" value="1"/>
</dbReference>
<evidence type="ECO:0000256" key="9">
    <source>
        <dbReference type="RuleBase" id="RU004006"/>
    </source>
</evidence>
<dbReference type="GO" id="GO:0022625">
    <property type="term" value="C:cytosolic large ribosomal subunit"/>
    <property type="evidence" value="ECO:0007669"/>
    <property type="project" value="TreeGrafter"/>
</dbReference>
<evidence type="ECO:0000256" key="10">
    <source>
        <dbReference type="RuleBase" id="RU004008"/>
    </source>
</evidence>
<dbReference type="STRING" id="1629334.Cva_00608"/>
<comment type="caution">
    <text evidence="11">The sequence shown here is derived from an EMBL/GenBank/DDBJ whole genome shotgun (WGS) entry which is preliminary data.</text>
</comment>
<dbReference type="Gene3D" id="3.90.470.10">
    <property type="entry name" value="Ribosomal protein L22/L17"/>
    <property type="match status" value="1"/>
</dbReference>
<comment type="subunit">
    <text evidence="7 9">Part of the 50S ribosomal subunit.</text>
</comment>
<keyword evidence="12" id="KW-1185">Reference proteome</keyword>
<evidence type="ECO:0000256" key="5">
    <source>
        <dbReference type="ARBA" id="ARBA00023274"/>
    </source>
</evidence>
<dbReference type="AlphaFoldDB" id="A0A0K8MBS0"/>
<sequence length="126" mass="14005">MSKKSNPRRLSENEANASLKSLRISAQKLNLIAHMIRGKKVEQALRDLMLCRKRAAKDVQKLLLSAVANAETNHGLDIDALIVHEAYVGKNITMKRFMARARGRGTRILKPFSRINIIVGTSEGAV</sequence>
<keyword evidence="4 7" id="KW-0689">Ribosomal protein</keyword>
<dbReference type="Proteomes" id="UP000036771">
    <property type="component" value="Unassembled WGS sequence"/>
</dbReference>
<dbReference type="InterPro" id="IPR001063">
    <property type="entry name" value="Ribosomal_uL22"/>
</dbReference>
<evidence type="ECO:0000256" key="4">
    <source>
        <dbReference type="ARBA" id="ARBA00022980"/>
    </source>
</evidence>
<dbReference type="SUPFAM" id="SSF54843">
    <property type="entry name" value="Ribosomal protein L22"/>
    <property type="match status" value="1"/>
</dbReference>
<dbReference type="Pfam" id="PF00237">
    <property type="entry name" value="Ribosomal_L22"/>
    <property type="match status" value="1"/>
</dbReference>
<evidence type="ECO:0000256" key="3">
    <source>
        <dbReference type="ARBA" id="ARBA00022884"/>
    </source>
</evidence>
<comment type="function">
    <text evidence="7 10">This protein binds specifically to 23S rRNA; its binding is stimulated by other ribosomal proteins, e.g., L4, L17, and L20. It is important during the early stages of 50S assembly. It makes multiple contacts with different domains of the 23S rRNA in the assembled 50S subunit and ribosome.</text>
</comment>
<gene>
    <name evidence="7 11" type="primary">rplV</name>
    <name evidence="11" type="ORF">Cva_00608</name>
</gene>
<evidence type="ECO:0000256" key="2">
    <source>
        <dbReference type="ARBA" id="ARBA00022730"/>
    </source>
</evidence>
<dbReference type="GO" id="GO:0006412">
    <property type="term" value="P:translation"/>
    <property type="evidence" value="ECO:0007669"/>
    <property type="project" value="UniProtKB-UniRule"/>
</dbReference>
<keyword evidence="5 7" id="KW-0687">Ribonucleoprotein</keyword>
<reference evidence="11 12" key="1">
    <citation type="submission" date="2015-03" db="EMBL/GenBank/DDBJ databases">
        <title>Caedibacter varicaedens, whole genome shotgun sequence.</title>
        <authorList>
            <person name="Suzuki H."/>
            <person name="Dapper A.L."/>
            <person name="Gibson A.K."/>
            <person name="Jackson C."/>
            <person name="Lee H."/>
            <person name="Pejaver V.R."/>
            <person name="Doak T."/>
            <person name="Lynch M."/>
        </authorList>
    </citation>
    <scope>NUCLEOTIDE SEQUENCE [LARGE SCALE GENOMIC DNA]</scope>
</reference>
<proteinExistence type="inferred from homology"/>
<keyword evidence="2 7" id="KW-0699">rRNA-binding</keyword>
<dbReference type="GO" id="GO:0003735">
    <property type="term" value="F:structural constituent of ribosome"/>
    <property type="evidence" value="ECO:0007669"/>
    <property type="project" value="InterPro"/>
</dbReference>
<evidence type="ECO:0000256" key="7">
    <source>
        <dbReference type="HAMAP-Rule" id="MF_01331"/>
    </source>
</evidence>
<evidence type="ECO:0000313" key="12">
    <source>
        <dbReference type="Proteomes" id="UP000036771"/>
    </source>
</evidence>
<evidence type="ECO:0000256" key="6">
    <source>
        <dbReference type="ARBA" id="ARBA00035207"/>
    </source>
</evidence>
<dbReference type="OrthoDB" id="9805969at2"/>
<evidence type="ECO:0000256" key="1">
    <source>
        <dbReference type="ARBA" id="ARBA00009451"/>
    </source>
</evidence>
<dbReference type="NCBIfam" id="TIGR01044">
    <property type="entry name" value="rplV_bact"/>
    <property type="match status" value="1"/>
</dbReference>
<dbReference type="GO" id="GO:0019843">
    <property type="term" value="F:rRNA binding"/>
    <property type="evidence" value="ECO:0007669"/>
    <property type="project" value="UniProtKB-UniRule"/>
</dbReference>
<dbReference type="InterPro" id="IPR005727">
    <property type="entry name" value="Ribosomal_uL22_bac/chlpt-type"/>
</dbReference>
<keyword evidence="3 7" id="KW-0694">RNA-binding</keyword>
<dbReference type="PANTHER" id="PTHR13501">
    <property type="entry name" value="CHLOROPLAST 50S RIBOSOMAL PROTEIN L22-RELATED"/>
    <property type="match status" value="1"/>
</dbReference>